<keyword evidence="2" id="KW-0812">Transmembrane</keyword>
<feature type="compositionally biased region" description="Pro residues" evidence="1">
    <location>
        <begin position="43"/>
        <end position="56"/>
    </location>
</feature>
<accession>A0ABX8SG17</accession>
<dbReference type="InterPro" id="IPR021949">
    <property type="entry name" value="DUF3566_TM"/>
</dbReference>
<protein>
    <submittedName>
        <fullName evidence="4">DUF3566 domain-containing protein</fullName>
    </submittedName>
</protein>
<reference evidence="4" key="1">
    <citation type="submission" date="2021-07" db="EMBL/GenBank/DDBJ databases">
        <title>Candidatus Kaistella beijingensis sp. nov. isolated from a municipal wastewater treatment plant is involved in sludge foaming.</title>
        <authorList>
            <person name="Song Y."/>
            <person name="Liu S.-J."/>
        </authorList>
    </citation>
    <scope>NUCLEOTIDE SEQUENCE</scope>
    <source>
        <strain evidence="4">DSM 43998</strain>
    </source>
</reference>
<keyword evidence="5" id="KW-1185">Reference proteome</keyword>
<feature type="compositionally biased region" description="Pro residues" evidence="1">
    <location>
        <begin position="110"/>
        <end position="120"/>
    </location>
</feature>
<dbReference type="Proteomes" id="UP000887023">
    <property type="component" value="Chromosome"/>
</dbReference>
<evidence type="ECO:0000256" key="2">
    <source>
        <dbReference type="SAM" id="Phobius"/>
    </source>
</evidence>
<gene>
    <name evidence="4" type="ORF">KV203_00050</name>
</gene>
<organism evidence="4 5">
    <name type="scientific">Skermania pinensis</name>
    <dbReference type="NCBI Taxonomy" id="39122"/>
    <lineage>
        <taxon>Bacteria</taxon>
        <taxon>Bacillati</taxon>
        <taxon>Actinomycetota</taxon>
        <taxon>Actinomycetes</taxon>
        <taxon>Mycobacteriales</taxon>
        <taxon>Gordoniaceae</taxon>
        <taxon>Skermania</taxon>
    </lineage>
</organism>
<name>A0ABX8SG17_9ACTN</name>
<evidence type="ECO:0000256" key="1">
    <source>
        <dbReference type="SAM" id="MobiDB-lite"/>
    </source>
</evidence>
<evidence type="ECO:0000313" key="5">
    <source>
        <dbReference type="Proteomes" id="UP000887023"/>
    </source>
</evidence>
<feature type="region of interest" description="Disordered" evidence="1">
    <location>
        <begin position="173"/>
        <end position="203"/>
    </location>
</feature>
<sequence length="338" mass="34210">MRPPSGGAPPDGDPGRAAPPPRPPASASRPGSGAPPTGQGRAVPPPRPPAGAPPPKAGERAQPRPTQAGPAVDRGAPPRTPPPGGRDGGPTPPWQRGPQREPQSNVARPGQPPASLPPTAPAAGGPGPAPVKRVAGPNRIAPSDRTAADLAAKNARRQEIAVRSAVIDGPTRKVARPELAKDMPDLSEVRHPSTPDGAPPATGAAPQVVGAVVAVEGAAIGGLRAAVQIRKIDPWSMLKVSLVISVALFFVWMVAVGLLYLVLDGMGVWARLNNAFTDIVSTSSSDGIISAGQVFGYSAVVGLINVVLVTALATIGSFIYNQCSDLVGGVEVQLADPD</sequence>
<keyword evidence="2" id="KW-1133">Transmembrane helix</keyword>
<dbReference type="Pfam" id="PF12089">
    <property type="entry name" value="DUF3566"/>
    <property type="match status" value="1"/>
</dbReference>
<feature type="compositionally biased region" description="Basic and acidic residues" evidence="1">
    <location>
        <begin position="175"/>
        <end position="193"/>
    </location>
</feature>
<feature type="compositionally biased region" description="Pro residues" evidence="1">
    <location>
        <begin position="78"/>
        <end position="95"/>
    </location>
</feature>
<feature type="region of interest" description="Disordered" evidence="1">
    <location>
        <begin position="1"/>
        <end position="146"/>
    </location>
</feature>
<evidence type="ECO:0000259" key="3">
    <source>
        <dbReference type="Pfam" id="PF12089"/>
    </source>
</evidence>
<feature type="transmembrane region" description="Helical" evidence="2">
    <location>
        <begin position="240"/>
        <end position="263"/>
    </location>
</feature>
<keyword evidence="2" id="KW-0472">Membrane</keyword>
<dbReference type="EMBL" id="CP079105">
    <property type="protein sequence ID" value="QXQ15560.1"/>
    <property type="molecule type" value="Genomic_DNA"/>
</dbReference>
<evidence type="ECO:0000313" key="4">
    <source>
        <dbReference type="EMBL" id="QXQ15560.1"/>
    </source>
</evidence>
<feature type="compositionally biased region" description="Low complexity" evidence="1">
    <location>
        <begin position="25"/>
        <end position="42"/>
    </location>
</feature>
<feature type="transmembrane region" description="Helical" evidence="2">
    <location>
        <begin position="294"/>
        <end position="320"/>
    </location>
</feature>
<feature type="domain" description="DUF3566" evidence="3">
    <location>
        <begin position="224"/>
        <end position="336"/>
    </location>
</feature>
<proteinExistence type="predicted"/>